<comment type="caution">
    <text evidence="1">The sequence shown here is derived from an EMBL/GenBank/DDBJ whole genome shotgun (WGS) entry which is preliminary data.</text>
</comment>
<dbReference type="SUPFAM" id="SSF53098">
    <property type="entry name" value="Ribonuclease H-like"/>
    <property type="match status" value="1"/>
</dbReference>
<dbReference type="InterPro" id="IPR036397">
    <property type="entry name" value="RNaseH_sf"/>
</dbReference>
<reference evidence="1 2" key="1">
    <citation type="journal article" date="2018" name="PLoS Genet.">
        <title>Population sequencing reveals clonal diversity and ancestral inbreeding in the grapevine cultivar Chardonnay.</title>
        <authorList>
            <person name="Roach M.J."/>
            <person name="Johnson D.L."/>
            <person name="Bohlmann J."/>
            <person name="van Vuuren H.J."/>
            <person name="Jones S.J."/>
            <person name="Pretorius I.S."/>
            <person name="Schmidt S.A."/>
            <person name="Borneman A.R."/>
        </authorList>
    </citation>
    <scope>NUCLEOTIDE SEQUENCE [LARGE SCALE GENOMIC DNA]</scope>
    <source>
        <strain evidence="2">cv. Chardonnay</strain>
        <tissue evidence="1">Leaf</tissue>
    </source>
</reference>
<dbReference type="AlphaFoldDB" id="A0A438INI3"/>
<evidence type="ECO:0000313" key="1">
    <source>
        <dbReference type="EMBL" id="RVW98270.1"/>
    </source>
</evidence>
<dbReference type="EMBL" id="QGNW01000094">
    <property type="protein sequence ID" value="RVW98270.1"/>
    <property type="molecule type" value="Genomic_DNA"/>
</dbReference>
<proteinExistence type="predicted"/>
<dbReference type="InterPro" id="IPR012337">
    <property type="entry name" value="RNaseH-like_sf"/>
</dbReference>
<protein>
    <recommendedName>
        <fullName evidence="3">Integrase catalytic domain-containing protein</fullName>
    </recommendedName>
</protein>
<evidence type="ECO:0000313" key="2">
    <source>
        <dbReference type="Proteomes" id="UP000288805"/>
    </source>
</evidence>
<gene>
    <name evidence="1" type="ORF">CK203_034371</name>
</gene>
<dbReference type="Gene3D" id="3.30.420.10">
    <property type="entry name" value="Ribonuclease H-like superfamily/Ribonuclease H"/>
    <property type="match status" value="1"/>
</dbReference>
<sequence length="137" mass="15864">MRNTKATDEWITHYLKIRGSEWETSWGRTIAHCTGTQGYYWPIMQNDICRDASQRYFSKWVDAQAYSSIKDKDAMNSCGKILCQFGIPWAIISNNGPQFDTSTYRNFYKGLGIKEFLFHPSILSSVMGKLKPSTKHY</sequence>
<organism evidence="1 2">
    <name type="scientific">Vitis vinifera</name>
    <name type="common">Grape</name>
    <dbReference type="NCBI Taxonomy" id="29760"/>
    <lineage>
        <taxon>Eukaryota</taxon>
        <taxon>Viridiplantae</taxon>
        <taxon>Streptophyta</taxon>
        <taxon>Embryophyta</taxon>
        <taxon>Tracheophyta</taxon>
        <taxon>Spermatophyta</taxon>
        <taxon>Magnoliopsida</taxon>
        <taxon>eudicotyledons</taxon>
        <taxon>Gunneridae</taxon>
        <taxon>Pentapetalae</taxon>
        <taxon>rosids</taxon>
        <taxon>Vitales</taxon>
        <taxon>Vitaceae</taxon>
        <taxon>Viteae</taxon>
        <taxon>Vitis</taxon>
    </lineage>
</organism>
<dbReference type="GO" id="GO:0003676">
    <property type="term" value="F:nucleic acid binding"/>
    <property type="evidence" value="ECO:0007669"/>
    <property type="project" value="InterPro"/>
</dbReference>
<name>A0A438INI3_VITVI</name>
<evidence type="ECO:0008006" key="3">
    <source>
        <dbReference type="Google" id="ProtNLM"/>
    </source>
</evidence>
<dbReference type="Proteomes" id="UP000288805">
    <property type="component" value="Unassembled WGS sequence"/>
</dbReference>
<accession>A0A438INI3</accession>